<keyword evidence="2" id="KW-0678">Repressor</keyword>
<proteinExistence type="inferred from homology"/>
<name>A0ABW0GSB5_9MICO</name>
<keyword evidence="3" id="KW-0862">Zinc</keyword>
<dbReference type="InterPro" id="IPR036388">
    <property type="entry name" value="WH-like_DNA-bd_sf"/>
</dbReference>
<dbReference type="InterPro" id="IPR043135">
    <property type="entry name" value="Fur_C"/>
</dbReference>
<dbReference type="Gene3D" id="3.30.1490.190">
    <property type="match status" value="1"/>
</dbReference>
<dbReference type="InterPro" id="IPR036390">
    <property type="entry name" value="WH_DNA-bd_sf"/>
</dbReference>
<keyword evidence="8" id="KW-1185">Reference proteome</keyword>
<gene>
    <name evidence="7" type="ORF">ACFPJ6_13055</name>
</gene>
<dbReference type="RefSeq" id="WP_340271561.1">
    <property type="nucleotide sequence ID" value="NZ_JBBEOG010000012.1"/>
</dbReference>
<sequence length="161" mass="16340">MPSRRDAPDAGHVLDVVAARLRASGQHMTRPRRAVAEVLAAAGGHLGAEGVVQAVAEQAPDVHRASVYRALEALAAAGVVQHVHLGHGGTAYHLVDLGADGGGRHLHLQCDGCGTVVDAPAAVLAGASRRLRRDHGFVLDATHVALSGRCAACAGGSTRPG</sequence>
<evidence type="ECO:0000256" key="1">
    <source>
        <dbReference type="ARBA" id="ARBA00007957"/>
    </source>
</evidence>
<accession>A0ABW0GSB5</accession>
<dbReference type="InterPro" id="IPR002481">
    <property type="entry name" value="FUR"/>
</dbReference>
<keyword evidence="6" id="KW-0804">Transcription</keyword>
<dbReference type="CDD" id="cd07153">
    <property type="entry name" value="Fur_like"/>
    <property type="match status" value="1"/>
</dbReference>
<evidence type="ECO:0000313" key="8">
    <source>
        <dbReference type="Proteomes" id="UP001596122"/>
    </source>
</evidence>
<evidence type="ECO:0000256" key="4">
    <source>
        <dbReference type="ARBA" id="ARBA00023015"/>
    </source>
</evidence>
<evidence type="ECO:0000256" key="3">
    <source>
        <dbReference type="ARBA" id="ARBA00022833"/>
    </source>
</evidence>
<dbReference type="Gene3D" id="1.10.10.10">
    <property type="entry name" value="Winged helix-like DNA-binding domain superfamily/Winged helix DNA-binding domain"/>
    <property type="match status" value="1"/>
</dbReference>
<dbReference type="EMBL" id="JBHSLD010000011">
    <property type="protein sequence ID" value="MFC5381716.1"/>
    <property type="molecule type" value="Genomic_DNA"/>
</dbReference>
<protein>
    <submittedName>
        <fullName evidence="7">Fur family transcriptional regulator</fullName>
    </submittedName>
</protein>
<dbReference type="PANTHER" id="PTHR33202">
    <property type="entry name" value="ZINC UPTAKE REGULATION PROTEIN"/>
    <property type="match status" value="1"/>
</dbReference>
<keyword evidence="5" id="KW-0238">DNA-binding</keyword>
<reference evidence="8" key="1">
    <citation type="journal article" date="2019" name="Int. J. Syst. Evol. Microbiol.">
        <title>The Global Catalogue of Microorganisms (GCM) 10K type strain sequencing project: providing services to taxonomists for standard genome sequencing and annotation.</title>
        <authorList>
            <consortium name="The Broad Institute Genomics Platform"/>
            <consortium name="The Broad Institute Genome Sequencing Center for Infectious Disease"/>
            <person name="Wu L."/>
            <person name="Ma J."/>
        </authorList>
    </citation>
    <scope>NUCLEOTIDE SEQUENCE [LARGE SCALE GENOMIC DNA]</scope>
    <source>
        <strain evidence="8">CCUG 43114</strain>
    </source>
</reference>
<evidence type="ECO:0000256" key="6">
    <source>
        <dbReference type="ARBA" id="ARBA00023163"/>
    </source>
</evidence>
<dbReference type="PANTHER" id="PTHR33202:SF7">
    <property type="entry name" value="FERRIC UPTAKE REGULATION PROTEIN"/>
    <property type="match status" value="1"/>
</dbReference>
<evidence type="ECO:0000313" key="7">
    <source>
        <dbReference type="EMBL" id="MFC5381716.1"/>
    </source>
</evidence>
<comment type="caution">
    <text evidence="7">The sequence shown here is derived from an EMBL/GenBank/DDBJ whole genome shotgun (WGS) entry which is preliminary data.</text>
</comment>
<organism evidence="7 8">
    <name type="scientific">Aquipuribacter nitratireducens</name>
    <dbReference type="NCBI Taxonomy" id="650104"/>
    <lineage>
        <taxon>Bacteria</taxon>
        <taxon>Bacillati</taxon>
        <taxon>Actinomycetota</taxon>
        <taxon>Actinomycetes</taxon>
        <taxon>Micrococcales</taxon>
        <taxon>Intrasporangiaceae</taxon>
        <taxon>Aquipuribacter</taxon>
    </lineage>
</organism>
<dbReference type="SUPFAM" id="SSF46785">
    <property type="entry name" value="Winged helix' DNA-binding domain"/>
    <property type="match status" value="1"/>
</dbReference>
<dbReference type="Proteomes" id="UP001596122">
    <property type="component" value="Unassembled WGS sequence"/>
</dbReference>
<comment type="similarity">
    <text evidence="1">Belongs to the Fur family.</text>
</comment>
<dbReference type="Pfam" id="PF01475">
    <property type="entry name" value="FUR"/>
    <property type="match status" value="1"/>
</dbReference>
<keyword evidence="4" id="KW-0805">Transcription regulation</keyword>
<evidence type="ECO:0000256" key="5">
    <source>
        <dbReference type="ARBA" id="ARBA00023125"/>
    </source>
</evidence>
<evidence type="ECO:0000256" key="2">
    <source>
        <dbReference type="ARBA" id="ARBA00022491"/>
    </source>
</evidence>